<dbReference type="AlphaFoldDB" id="A0A0C2N6Q4"/>
<dbReference type="SUPFAM" id="SSF53067">
    <property type="entry name" value="Actin-like ATPase domain"/>
    <property type="match status" value="1"/>
</dbReference>
<accession>A0A0C2K9S3</accession>
<dbReference type="Proteomes" id="UP000031672">
    <property type="component" value="Unassembled WGS sequence"/>
</dbReference>
<dbReference type="Pfam" id="PF00480">
    <property type="entry name" value="ROK"/>
    <property type="match status" value="1"/>
</dbReference>
<dbReference type="CDD" id="cd24152">
    <property type="entry name" value="ASKHA_NBD_ROK-like"/>
    <property type="match status" value="1"/>
</dbReference>
<comment type="caution">
    <text evidence="1">The sequence shown here is derived from an EMBL/GenBank/DDBJ whole genome shotgun (WGS) entry which is preliminary data.</text>
</comment>
<dbReference type="InterPro" id="IPR043129">
    <property type="entry name" value="ATPase_NBD"/>
</dbReference>
<gene>
    <name evidence="1" type="ORF">OJ16_18630</name>
</gene>
<dbReference type="PANTHER" id="PTHR18964">
    <property type="entry name" value="ROK (REPRESSOR, ORF, KINASE) FAMILY"/>
    <property type="match status" value="1"/>
</dbReference>
<dbReference type="Gene3D" id="3.30.420.40">
    <property type="match status" value="2"/>
</dbReference>
<dbReference type="STRING" id="1461322.OJ16_18630"/>
<name>A0A0C2N6Q4_9VIBR</name>
<dbReference type="EMBL" id="JTKH01000025">
    <property type="protein sequence ID" value="KII75311.1"/>
    <property type="molecule type" value="Genomic_DNA"/>
</dbReference>
<dbReference type="OrthoDB" id="9810372at2"/>
<dbReference type="RefSeq" id="WP_040992877.1">
    <property type="nucleotide sequence ID" value="NZ_JTKH01000025.1"/>
</dbReference>
<evidence type="ECO:0000313" key="2">
    <source>
        <dbReference type="Proteomes" id="UP000031672"/>
    </source>
</evidence>
<dbReference type="PANTHER" id="PTHR18964:SF170">
    <property type="entry name" value="SUGAR KINASE"/>
    <property type="match status" value="1"/>
</dbReference>
<protein>
    <submittedName>
        <fullName evidence="1">Transcriptional regulator</fullName>
    </submittedName>
</protein>
<sequence>MNYIVLDFGGSSVKCAVMNSNAQIMRQFSLSSQVDSYDSWLDMFAPHFDKYRNEFNVQGIAISSCGAVDVDSGIIHGSSALPYIHDIDVKALYNERFNVPVELENDACCAALAESWIGKGKHSDHFCLLVIGTGVGGAIVTQHSVMKGHHLHGGEFGYMIMDYQDDQPVILGHLASTHALVVMTADKLGVPVDSLNGLKVFEMYDENHSEVIAVVDKWLKYLATGIYNIQYSVDPEVIIIGGAISQRNDLIDLLNKTLDSMLAVLPVARIRPNLEVSEFGNDANLVGALKHYLNRQGS</sequence>
<organism evidence="1 2">
    <name type="scientific">Vibrio renipiscarius</name>
    <dbReference type="NCBI Taxonomy" id="1461322"/>
    <lineage>
        <taxon>Bacteria</taxon>
        <taxon>Pseudomonadati</taxon>
        <taxon>Pseudomonadota</taxon>
        <taxon>Gammaproteobacteria</taxon>
        <taxon>Vibrionales</taxon>
        <taxon>Vibrionaceae</taxon>
        <taxon>Vibrio</taxon>
    </lineage>
</organism>
<dbReference type="InterPro" id="IPR000600">
    <property type="entry name" value="ROK"/>
</dbReference>
<proteinExistence type="predicted"/>
<evidence type="ECO:0000313" key="1">
    <source>
        <dbReference type="EMBL" id="KII75311.1"/>
    </source>
</evidence>
<accession>A0A0C2N6Q4</accession>
<reference evidence="1 2" key="1">
    <citation type="submission" date="2014-11" db="EMBL/GenBank/DDBJ databases">
        <title>Draft Genome Sequence of Vibrio piscirenalis strains CECT 8603T and CECT 8604, two marine Gammaproteobacterium isolated from cultured gilthead sea bream (Sparus aurata).</title>
        <authorList>
            <person name="Arahal D.R."/>
            <person name="Rodrigo-Torres L."/>
            <person name="Lucena T."/>
            <person name="Pujalte M.J."/>
        </authorList>
    </citation>
    <scope>NUCLEOTIDE SEQUENCE [LARGE SCALE GENOMIC DNA]</scope>
    <source>
        <strain evidence="1 2">DCR 1-4-2</strain>
    </source>
</reference>
<keyword evidence="2" id="KW-1185">Reference proteome</keyword>